<name>A0RTW2_CENSY</name>
<dbReference type="AlphaFoldDB" id="A0RTW2"/>
<reference evidence="1 2" key="1">
    <citation type="journal article" date="2006" name="Proc. Natl. Acad. Sci. U.S.A.">
        <title>Genomic analysis of the uncultivated marine crenarchaeote Cenarchaeum symbiosum.</title>
        <authorList>
            <person name="Hallam S.J."/>
            <person name="Konstantinidis K.T."/>
            <person name="Putnam N."/>
            <person name="Schleper C."/>
            <person name="Watanabe Y."/>
            <person name="Sugahara J."/>
            <person name="Preston C."/>
            <person name="de la Torre J."/>
            <person name="Richardson P.M."/>
            <person name="DeLong E.F."/>
        </authorList>
    </citation>
    <scope>NUCLEOTIDE SEQUENCE [LARGE SCALE GENOMIC DNA]</scope>
    <source>
        <strain evidence="2">A</strain>
    </source>
</reference>
<dbReference type="Proteomes" id="UP000000758">
    <property type="component" value="Chromosome"/>
</dbReference>
<dbReference type="EMBL" id="DP000238">
    <property type="protein sequence ID" value="ABK76779.1"/>
    <property type="molecule type" value="Genomic_DNA"/>
</dbReference>
<evidence type="ECO:0000313" key="2">
    <source>
        <dbReference type="Proteomes" id="UP000000758"/>
    </source>
</evidence>
<gene>
    <name evidence="1" type="ordered locus">CENSYa_0134</name>
</gene>
<evidence type="ECO:0008006" key="3">
    <source>
        <dbReference type="Google" id="ProtNLM"/>
    </source>
</evidence>
<sequence length="66" mass="7142">MIAHHPHGLRQRLGVRFATKLKNAQLHLFTFLRYEDVEPTNNAAGTALKAAVRQGGAGSSSNQSEA</sequence>
<dbReference type="EnsemblBacteria" id="ABK76779">
    <property type="protein sequence ID" value="ABK76779"/>
    <property type="gene ID" value="CENSYa_0134"/>
</dbReference>
<accession>A0RTW2</accession>
<dbReference type="HOGENOM" id="CLU_2820618_0_0_2"/>
<organism evidence="1 2">
    <name type="scientific">Cenarchaeum symbiosum (strain A)</name>
    <dbReference type="NCBI Taxonomy" id="414004"/>
    <lineage>
        <taxon>Archaea</taxon>
        <taxon>Nitrososphaerota</taxon>
        <taxon>Candidatus Cenarchaeales</taxon>
        <taxon>Candidatus Cenarchaeaceae</taxon>
        <taxon>Candidatus Cenarchaeum</taxon>
    </lineage>
</organism>
<evidence type="ECO:0000313" key="1">
    <source>
        <dbReference type="EMBL" id="ABK76779.1"/>
    </source>
</evidence>
<dbReference type="KEGG" id="csy:CENSYa_0134"/>
<dbReference type="STRING" id="414004.CENSYa_0134"/>
<proteinExistence type="predicted"/>
<protein>
    <recommendedName>
        <fullName evidence="3">Transposase</fullName>
    </recommendedName>
</protein>
<keyword evidence="2" id="KW-1185">Reference proteome</keyword>